<proteinExistence type="predicted"/>
<dbReference type="EMBL" id="AZBU02000001">
    <property type="protein sequence ID" value="TMS32781.1"/>
    <property type="molecule type" value="Genomic_DNA"/>
</dbReference>
<reference evidence="1 2" key="1">
    <citation type="journal article" date="2015" name="Genome Biol.">
        <title>Comparative genomics of Steinernema reveals deeply conserved gene regulatory networks.</title>
        <authorList>
            <person name="Dillman A.R."/>
            <person name="Macchietto M."/>
            <person name="Porter C.F."/>
            <person name="Rogers A."/>
            <person name="Williams B."/>
            <person name="Antoshechkin I."/>
            <person name="Lee M.M."/>
            <person name="Goodwin Z."/>
            <person name="Lu X."/>
            <person name="Lewis E.E."/>
            <person name="Goodrich-Blair H."/>
            <person name="Stock S.P."/>
            <person name="Adams B.J."/>
            <person name="Sternberg P.W."/>
            <person name="Mortazavi A."/>
        </authorList>
    </citation>
    <scope>NUCLEOTIDE SEQUENCE [LARGE SCALE GENOMIC DNA]</scope>
    <source>
        <strain evidence="1 2">ALL</strain>
    </source>
</reference>
<reference evidence="1 2" key="2">
    <citation type="journal article" date="2019" name="G3 (Bethesda)">
        <title>Hybrid Assembly of the Genome of the Entomopathogenic Nematode Steinernema carpocapsae Identifies the X-Chromosome.</title>
        <authorList>
            <person name="Serra L."/>
            <person name="Macchietto M."/>
            <person name="Macias-Munoz A."/>
            <person name="McGill C.J."/>
            <person name="Rodriguez I.M."/>
            <person name="Rodriguez B."/>
            <person name="Murad R."/>
            <person name="Mortazavi A."/>
        </authorList>
    </citation>
    <scope>NUCLEOTIDE SEQUENCE [LARGE SCALE GENOMIC DNA]</scope>
    <source>
        <strain evidence="1 2">ALL</strain>
    </source>
</reference>
<comment type="caution">
    <text evidence="1">The sequence shown here is derived from an EMBL/GenBank/DDBJ whole genome shotgun (WGS) entry which is preliminary data.</text>
</comment>
<dbReference type="EMBL" id="CM016762">
    <property type="protein sequence ID" value="TMS32781.1"/>
    <property type="molecule type" value="Genomic_DNA"/>
</dbReference>
<sequence length="73" mass="8450">MSAYKGFKMKVPIVCARRRRIRADHDGHAVMYDVRETRLLVGKTKENIALLYKQRQIQVMRSHVPCGLNLGPK</sequence>
<evidence type="ECO:0000313" key="2">
    <source>
        <dbReference type="Proteomes" id="UP000298663"/>
    </source>
</evidence>
<accession>A0A4U8UJE0</accession>
<name>A0A4U8UJE0_STECR</name>
<evidence type="ECO:0000313" key="1">
    <source>
        <dbReference type="EMBL" id="TMS32781.1"/>
    </source>
</evidence>
<protein>
    <submittedName>
        <fullName evidence="1">Uncharacterized protein</fullName>
    </submittedName>
</protein>
<organism evidence="1 2">
    <name type="scientific">Steinernema carpocapsae</name>
    <name type="common">Entomopathogenic nematode</name>
    <dbReference type="NCBI Taxonomy" id="34508"/>
    <lineage>
        <taxon>Eukaryota</taxon>
        <taxon>Metazoa</taxon>
        <taxon>Ecdysozoa</taxon>
        <taxon>Nematoda</taxon>
        <taxon>Chromadorea</taxon>
        <taxon>Rhabditida</taxon>
        <taxon>Tylenchina</taxon>
        <taxon>Panagrolaimomorpha</taxon>
        <taxon>Strongyloidoidea</taxon>
        <taxon>Steinernematidae</taxon>
        <taxon>Steinernema</taxon>
    </lineage>
</organism>
<gene>
    <name evidence="1" type="ORF">L596_000582</name>
</gene>
<keyword evidence="2" id="KW-1185">Reference proteome</keyword>
<dbReference type="Proteomes" id="UP000298663">
    <property type="component" value="Chromosome X"/>
</dbReference>
<dbReference type="AlphaFoldDB" id="A0A4U8UJE0"/>